<dbReference type="Proteomes" id="UP001219037">
    <property type="component" value="Chromosome"/>
</dbReference>
<accession>A0ABY8H519</accession>
<organism evidence="1 2">
    <name type="scientific">Citricoccus muralis</name>
    <dbReference type="NCBI Taxonomy" id="169134"/>
    <lineage>
        <taxon>Bacteria</taxon>
        <taxon>Bacillati</taxon>
        <taxon>Actinomycetota</taxon>
        <taxon>Actinomycetes</taxon>
        <taxon>Micrococcales</taxon>
        <taxon>Micrococcaceae</taxon>
        <taxon>Citricoccus</taxon>
    </lineage>
</organism>
<proteinExistence type="predicted"/>
<sequence length="89" mass="9542">MRNVRVADGTPQLELQSRVVAHIDVPELRSQLEGGPLLDHIETTEIGPIDGDRFQARDGFRAISTVVLGSKKLYRGSCVDAGNAPSSVG</sequence>
<reference evidence="1 2" key="1">
    <citation type="submission" date="2023-04" db="EMBL/GenBank/DDBJ databases">
        <title>Funneling lignin-derived compounds into biodiesel using alkali-halophilic Citricoccus sp. P2.</title>
        <authorList>
            <person name="Luo C.-B."/>
        </authorList>
    </citation>
    <scope>NUCLEOTIDE SEQUENCE [LARGE SCALE GENOMIC DNA]</scope>
    <source>
        <strain evidence="1 2">P2</strain>
    </source>
</reference>
<name>A0ABY8H519_9MICC</name>
<evidence type="ECO:0000313" key="2">
    <source>
        <dbReference type="Proteomes" id="UP001219037"/>
    </source>
</evidence>
<protein>
    <submittedName>
        <fullName evidence="1">Uncharacterized protein</fullName>
    </submittedName>
</protein>
<dbReference type="EMBL" id="CP121252">
    <property type="protein sequence ID" value="WFP15748.1"/>
    <property type="molecule type" value="Genomic_DNA"/>
</dbReference>
<gene>
    <name evidence="1" type="ORF">P8192_10110</name>
</gene>
<dbReference type="RefSeq" id="WP_278156743.1">
    <property type="nucleotide sequence ID" value="NZ_CP121252.1"/>
</dbReference>
<keyword evidence="2" id="KW-1185">Reference proteome</keyword>
<evidence type="ECO:0000313" key="1">
    <source>
        <dbReference type="EMBL" id="WFP15748.1"/>
    </source>
</evidence>